<dbReference type="SUPFAM" id="SSF56112">
    <property type="entry name" value="Protein kinase-like (PK-like)"/>
    <property type="match status" value="1"/>
</dbReference>
<dbReference type="Pfam" id="PF01636">
    <property type="entry name" value="APH"/>
    <property type="match status" value="1"/>
</dbReference>
<dbReference type="AlphaFoldDB" id="A0A150Q0U4"/>
<evidence type="ECO:0000313" key="2">
    <source>
        <dbReference type="EMBL" id="KYF61238.1"/>
    </source>
</evidence>
<dbReference type="Gene3D" id="3.90.1200.10">
    <property type="match status" value="1"/>
</dbReference>
<gene>
    <name evidence="2" type="ORF">BE15_32695</name>
</gene>
<evidence type="ECO:0000313" key="3">
    <source>
        <dbReference type="Proteomes" id="UP000075260"/>
    </source>
</evidence>
<evidence type="ECO:0000259" key="1">
    <source>
        <dbReference type="Pfam" id="PF01636"/>
    </source>
</evidence>
<name>A0A150Q0U4_SORCE</name>
<dbReference type="InterPro" id="IPR011009">
    <property type="entry name" value="Kinase-like_dom_sf"/>
</dbReference>
<feature type="domain" description="Aminoglycoside phosphotransferase" evidence="1">
    <location>
        <begin position="53"/>
        <end position="254"/>
    </location>
</feature>
<accession>A0A150Q0U4</accession>
<organism evidence="2 3">
    <name type="scientific">Sorangium cellulosum</name>
    <name type="common">Polyangium cellulosum</name>
    <dbReference type="NCBI Taxonomy" id="56"/>
    <lineage>
        <taxon>Bacteria</taxon>
        <taxon>Pseudomonadati</taxon>
        <taxon>Myxococcota</taxon>
        <taxon>Polyangia</taxon>
        <taxon>Polyangiales</taxon>
        <taxon>Polyangiaceae</taxon>
        <taxon>Sorangium</taxon>
    </lineage>
</organism>
<dbReference type="Proteomes" id="UP000075260">
    <property type="component" value="Unassembled WGS sequence"/>
</dbReference>
<protein>
    <recommendedName>
        <fullName evidence="1">Aminoglycoside phosphotransferase domain-containing protein</fullName>
    </recommendedName>
</protein>
<dbReference type="InterPro" id="IPR002575">
    <property type="entry name" value="Aminoglycoside_PTrfase"/>
</dbReference>
<reference evidence="2 3" key="1">
    <citation type="submission" date="2014-02" db="EMBL/GenBank/DDBJ databases">
        <title>The small core and large imbalanced accessory genome model reveals a collaborative survival strategy of Sorangium cellulosum strains in nature.</title>
        <authorList>
            <person name="Han K."/>
            <person name="Peng R."/>
            <person name="Blom J."/>
            <person name="Li Y.-Z."/>
        </authorList>
    </citation>
    <scope>NUCLEOTIDE SEQUENCE [LARGE SCALE GENOMIC DNA]</scope>
    <source>
        <strain evidence="2 3">So0008-312</strain>
    </source>
</reference>
<comment type="caution">
    <text evidence="2">The sequence shown here is derived from an EMBL/GenBank/DDBJ whole genome shotgun (WGS) entry which is preliminary data.</text>
</comment>
<sequence>MTQDALDLAAVAAFLVARHGDALCDAAIDIRPIQGGLCSDVALITARLRGGARPRRVALVAKLARGATAREVTVYRRLSNSVARRFSPELLGAQRLGRRRWLLFLERIVPAHPWPWTDSAHTARVLDRLARFHGETATGAPLPAWDYEAENLAAARSTLSLAERVPRDEVPALARAVPALRRVVAALPVMRRQLLAFQPLGSAVIHGDVHPGNVMIRRRGGVAEPVLLDWARARVGSPLEDVSAWLQALGYWEPEARRRHDTLLGGYLVARGLSPALTRPLRDAYWFAAASNALAGALGYHLSLLLAGAGAAGQPGAAPEARAAAARNAADWLRVIRRADACWS</sequence>
<dbReference type="RefSeq" id="WP_061613141.1">
    <property type="nucleotide sequence ID" value="NZ_JEMA01001208.1"/>
</dbReference>
<dbReference type="EMBL" id="JEMA01001208">
    <property type="protein sequence ID" value="KYF61238.1"/>
    <property type="molecule type" value="Genomic_DNA"/>
</dbReference>
<dbReference type="OrthoDB" id="179763at2"/>
<proteinExistence type="predicted"/>